<dbReference type="Gene3D" id="1.20.58.340">
    <property type="entry name" value="Magnesium transport protein CorA, transmembrane region"/>
    <property type="match status" value="1"/>
</dbReference>
<proteinExistence type="predicted"/>
<protein>
    <submittedName>
        <fullName evidence="6">Uncharacterized protein</fullName>
    </submittedName>
</protein>
<reference evidence="6" key="1">
    <citation type="submission" date="2021-12" db="EMBL/GenBank/DDBJ databases">
        <title>Convergent genome expansion in fungi linked to evolution of root-endophyte symbiosis.</title>
        <authorList>
            <consortium name="DOE Joint Genome Institute"/>
            <person name="Ke Y.-H."/>
            <person name="Bonito G."/>
            <person name="Liao H.-L."/>
            <person name="Looney B."/>
            <person name="Rojas-Flechas A."/>
            <person name="Nash J."/>
            <person name="Hameed K."/>
            <person name="Schadt C."/>
            <person name="Martin F."/>
            <person name="Crous P.W."/>
            <person name="Miettinen O."/>
            <person name="Magnuson J.K."/>
            <person name="Labbe J."/>
            <person name="Jacobson D."/>
            <person name="Doktycz M.J."/>
            <person name="Veneault-Fourrey C."/>
            <person name="Kuo A."/>
            <person name="Mondo S."/>
            <person name="Calhoun S."/>
            <person name="Riley R."/>
            <person name="Ohm R."/>
            <person name="LaButti K."/>
            <person name="Andreopoulos B."/>
            <person name="Pangilinan J."/>
            <person name="Nolan M."/>
            <person name="Tritt A."/>
            <person name="Clum A."/>
            <person name="Lipzen A."/>
            <person name="Daum C."/>
            <person name="Barry K."/>
            <person name="Grigoriev I.V."/>
            <person name="Vilgalys R."/>
        </authorList>
    </citation>
    <scope>NUCLEOTIDE SEQUENCE</scope>
    <source>
        <strain evidence="6">PMI_201</strain>
    </source>
</reference>
<evidence type="ECO:0000313" key="7">
    <source>
        <dbReference type="Proteomes" id="UP001201262"/>
    </source>
</evidence>
<dbReference type="EMBL" id="JAJTJA010000011">
    <property type="protein sequence ID" value="KAH8692236.1"/>
    <property type="molecule type" value="Genomic_DNA"/>
</dbReference>
<dbReference type="GO" id="GO:0046873">
    <property type="term" value="F:metal ion transmembrane transporter activity"/>
    <property type="evidence" value="ECO:0007669"/>
    <property type="project" value="InterPro"/>
</dbReference>
<organism evidence="6 7">
    <name type="scientific">Talaromyces proteolyticus</name>
    <dbReference type="NCBI Taxonomy" id="1131652"/>
    <lineage>
        <taxon>Eukaryota</taxon>
        <taxon>Fungi</taxon>
        <taxon>Dikarya</taxon>
        <taxon>Ascomycota</taxon>
        <taxon>Pezizomycotina</taxon>
        <taxon>Eurotiomycetes</taxon>
        <taxon>Eurotiomycetidae</taxon>
        <taxon>Eurotiales</taxon>
        <taxon>Trichocomaceae</taxon>
        <taxon>Talaromyces</taxon>
        <taxon>Talaromyces sect. Bacilispori</taxon>
    </lineage>
</organism>
<dbReference type="AlphaFoldDB" id="A0AAD4KI99"/>
<keyword evidence="4 5" id="KW-0472">Membrane</keyword>
<feature type="transmembrane region" description="Helical" evidence="5">
    <location>
        <begin position="315"/>
        <end position="333"/>
    </location>
</feature>
<gene>
    <name evidence="6" type="ORF">BGW36DRAFT_348443</name>
</gene>
<accession>A0AAD4KI99</accession>
<keyword evidence="7" id="KW-1185">Reference proteome</keyword>
<name>A0AAD4KI99_9EURO</name>
<keyword evidence="2 5" id="KW-0812">Transmembrane</keyword>
<sequence length="354" mass="40333">MKGQILIVEDISKDLVEFLGSSLNIDPLFFASHVFAAYRNTSMQTPDLALLPSRFQSQQYFNTHYHRTVQLRQKDECLGKKHLIRATNISRKLAILPPTHNISIGLAGLAPSRHGMLEDLIYYWNLKLPTDFDPTSPTLLSLCFYPLRIIAAEWANVLAVMNYHMKRYEYSVEGQRILSQDLDLLNTDLNSLQRWRRRNLSSQRKIDAISRFVTSQMASESQIDADVPRNNYADSDYLVSDYAHLTSRLNQYSQRLESMLPVVMSLVQISDSRRSLAEAANISRLTYLAFVFVPLSFASSLFSMNPDTSPGGNHFWVYFAVALPITGAAFFIARPPCSLRLWRNPRVKSGISEV</sequence>
<comment type="caution">
    <text evidence="6">The sequence shown here is derived from an EMBL/GenBank/DDBJ whole genome shotgun (WGS) entry which is preliminary data.</text>
</comment>
<evidence type="ECO:0000256" key="4">
    <source>
        <dbReference type="ARBA" id="ARBA00023136"/>
    </source>
</evidence>
<dbReference type="InterPro" id="IPR002523">
    <property type="entry name" value="MgTranspt_CorA/ZnTranspt_ZntB"/>
</dbReference>
<dbReference type="GeneID" id="70243555"/>
<evidence type="ECO:0000256" key="2">
    <source>
        <dbReference type="ARBA" id="ARBA00022692"/>
    </source>
</evidence>
<dbReference type="Pfam" id="PF01544">
    <property type="entry name" value="CorA"/>
    <property type="match status" value="1"/>
</dbReference>
<evidence type="ECO:0000313" key="6">
    <source>
        <dbReference type="EMBL" id="KAH8692236.1"/>
    </source>
</evidence>
<dbReference type="InterPro" id="IPR045863">
    <property type="entry name" value="CorA_TM1_TM2"/>
</dbReference>
<evidence type="ECO:0000256" key="5">
    <source>
        <dbReference type="SAM" id="Phobius"/>
    </source>
</evidence>
<dbReference type="GO" id="GO:0016020">
    <property type="term" value="C:membrane"/>
    <property type="evidence" value="ECO:0007669"/>
    <property type="project" value="UniProtKB-SubCell"/>
</dbReference>
<keyword evidence="3 5" id="KW-1133">Transmembrane helix</keyword>
<feature type="transmembrane region" description="Helical" evidence="5">
    <location>
        <begin position="285"/>
        <end position="303"/>
    </location>
</feature>
<comment type="subcellular location">
    <subcellularLocation>
        <location evidence="1">Membrane</location>
        <topology evidence="1">Multi-pass membrane protein</topology>
    </subcellularLocation>
</comment>
<dbReference type="Proteomes" id="UP001201262">
    <property type="component" value="Unassembled WGS sequence"/>
</dbReference>
<dbReference type="RefSeq" id="XP_046068233.1">
    <property type="nucleotide sequence ID" value="XM_046213268.1"/>
</dbReference>
<evidence type="ECO:0000256" key="1">
    <source>
        <dbReference type="ARBA" id="ARBA00004141"/>
    </source>
</evidence>
<evidence type="ECO:0000256" key="3">
    <source>
        <dbReference type="ARBA" id="ARBA00022989"/>
    </source>
</evidence>
<dbReference type="SUPFAM" id="SSF144083">
    <property type="entry name" value="Magnesium transport protein CorA, transmembrane region"/>
    <property type="match status" value="1"/>
</dbReference>